<dbReference type="SUPFAM" id="SSF57889">
    <property type="entry name" value="Cysteine-rich domain"/>
    <property type="match status" value="6"/>
</dbReference>
<dbReference type="SMART" id="SM00249">
    <property type="entry name" value="PHD"/>
    <property type="match status" value="4"/>
</dbReference>
<dbReference type="PANTHER" id="PTHR32410:SF216">
    <property type="entry name" value="PHORBOL-ESTER_DAG-TYPE DOMAIN-CONTAINING PROTEIN"/>
    <property type="match status" value="1"/>
</dbReference>
<name>A0A0A0LDX5_CUCSA</name>
<dbReference type="InterPro" id="IPR001229">
    <property type="entry name" value="Jacalin-like_lectin_dom"/>
</dbReference>
<keyword evidence="10" id="KW-1185">Reference proteome</keyword>
<proteinExistence type="inferred from homology"/>
<evidence type="ECO:0000256" key="2">
    <source>
        <dbReference type="ARBA" id="ARBA00022723"/>
    </source>
</evidence>
<dbReference type="PROSITE" id="PS51752">
    <property type="entry name" value="JACALIN_LECTIN"/>
    <property type="match status" value="1"/>
</dbReference>
<dbReference type="GO" id="GO:0008270">
    <property type="term" value="F:zinc ion binding"/>
    <property type="evidence" value="ECO:0007669"/>
    <property type="project" value="UniProtKB-KW"/>
</dbReference>
<dbReference type="FunFam" id="2.100.10.30:FF:000001">
    <property type="entry name" value="Jacalin-related lectin 33"/>
    <property type="match status" value="1"/>
</dbReference>
<dbReference type="PROSITE" id="PS50081">
    <property type="entry name" value="ZF_DAG_PE_2"/>
    <property type="match status" value="1"/>
</dbReference>
<keyword evidence="3" id="KW-0430">Lectin</keyword>
<dbReference type="InterPro" id="IPR033734">
    <property type="entry name" value="Jacalin-like_lectin_dom_plant"/>
</dbReference>
<reference evidence="9 10" key="2">
    <citation type="journal article" date="2009" name="PLoS ONE">
        <title>An integrated genetic and cytogenetic map of the cucumber genome.</title>
        <authorList>
            <person name="Ren Y."/>
            <person name="Zhang Z."/>
            <person name="Liu J."/>
            <person name="Staub J.E."/>
            <person name="Han Y."/>
            <person name="Cheng Z."/>
            <person name="Li X."/>
            <person name="Lu J."/>
            <person name="Miao H."/>
            <person name="Kang H."/>
            <person name="Xie B."/>
            <person name="Gu X."/>
            <person name="Wang X."/>
            <person name="Du Y."/>
            <person name="Jin W."/>
            <person name="Huang S."/>
        </authorList>
    </citation>
    <scope>NUCLEOTIDE SEQUENCE [LARGE SCALE GENOMIC DNA]</scope>
    <source>
        <strain evidence="10">cv. 9930</strain>
    </source>
</reference>
<dbReference type="SUPFAM" id="SSF51101">
    <property type="entry name" value="Mannose-binding lectins"/>
    <property type="match status" value="1"/>
</dbReference>
<reference evidence="9 10" key="1">
    <citation type="journal article" date="2009" name="Nat. Genet.">
        <title>The genome of the cucumber, Cucumis sativus L.</title>
        <authorList>
            <person name="Huang S."/>
            <person name="Li R."/>
            <person name="Zhang Z."/>
            <person name="Li L."/>
            <person name="Gu X."/>
            <person name="Fan W."/>
            <person name="Lucas W.J."/>
            <person name="Wang X."/>
            <person name="Xie B."/>
            <person name="Ni P."/>
            <person name="Ren Y."/>
            <person name="Zhu H."/>
            <person name="Li J."/>
            <person name="Lin K."/>
            <person name="Jin W."/>
            <person name="Fei Z."/>
            <person name="Li G."/>
            <person name="Staub J."/>
            <person name="Kilian A."/>
            <person name="van der Vossen E.A."/>
            <person name="Wu Y."/>
            <person name="Guo J."/>
            <person name="He J."/>
            <person name="Jia Z."/>
            <person name="Ren Y."/>
            <person name="Tian G."/>
            <person name="Lu Y."/>
            <person name="Ruan J."/>
            <person name="Qian W."/>
            <person name="Wang M."/>
            <person name="Huang Q."/>
            <person name="Li B."/>
            <person name="Xuan Z."/>
            <person name="Cao J."/>
            <person name="Asan"/>
            <person name="Wu Z."/>
            <person name="Zhang J."/>
            <person name="Cai Q."/>
            <person name="Bai Y."/>
            <person name="Zhao B."/>
            <person name="Han Y."/>
            <person name="Li Y."/>
            <person name="Li X."/>
            <person name="Wang S."/>
            <person name="Shi Q."/>
            <person name="Liu S."/>
            <person name="Cho W.K."/>
            <person name="Kim J.Y."/>
            <person name="Xu Y."/>
            <person name="Heller-Uszynska K."/>
            <person name="Miao H."/>
            <person name="Cheng Z."/>
            <person name="Zhang S."/>
            <person name="Wu J."/>
            <person name="Yang Y."/>
            <person name="Kang H."/>
            <person name="Li M."/>
            <person name="Liang H."/>
            <person name="Ren X."/>
            <person name="Shi Z."/>
            <person name="Wen M."/>
            <person name="Jian M."/>
            <person name="Yang H."/>
            <person name="Zhang G."/>
            <person name="Yang Z."/>
            <person name="Chen R."/>
            <person name="Liu S."/>
            <person name="Li J."/>
            <person name="Ma L."/>
            <person name="Liu H."/>
            <person name="Zhou Y."/>
            <person name="Zhao J."/>
            <person name="Fang X."/>
            <person name="Li G."/>
            <person name="Fang L."/>
            <person name="Li Y."/>
            <person name="Liu D."/>
            <person name="Zheng H."/>
            <person name="Zhang Y."/>
            <person name="Qin N."/>
            <person name="Li Z."/>
            <person name="Yang G."/>
            <person name="Yang S."/>
            <person name="Bolund L."/>
            <person name="Kristiansen K."/>
            <person name="Zheng H."/>
            <person name="Li S."/>
            <person name="Zhang X."/>
            <person name="Yang H."/>
            <person name="Wang J."/>
            <person name="Sun R."/>
            <person name="Zhang B."/>
            <person name="Jiang S."/>
            <person name="Wang J."/>
            <person name="Du Y."/>
            <person name="Li S."/>
        </authorList>
    </citation>
    <scope>NUCLEOTIDE SEQUENCE [LARGE SCALE GENOMIC DNA]</scope>
    <source>
        <strain evidence="10">cv. 9930</strain>
    </source>
</reference>
<feature type="domain" description="Phorbol-ester/DAG-type" evidence="7">
    <location>
        <begin position="373"/>
        <end position="420"/>
    </location>
</feature>
<dbReference type="eggNOG" id="ENOG502RANS">
    <property type="taxonomic scope" value="Eukaryota"/>
</dbReference>
<organism evidence="9 10">
    <name type="scientific">Cucumis sativus</name>
    <name type="common">Cucumber</name>
    <dbReference type="NCBI Taxonomy" id="3659"/>
    <lineage>
        <taxon>Eukaryota</taxon>
        <taxon>Viridiplantae</taxon>
        <taxon>Streptophyta</taxon>
        <taxon>Embryophyta</taxon>
        <taxon>Tracheophyta</taxon>
        <taxon>Spermatophyta</taxon>
        <taxon>Magnoliopsida</taxon>
        <taxon>eudicotyledons</taxon>
        <taxon>Gunneridae</taxon>
        <taxon>Pentapetalae</taxon>
        <taxon>rosids</taxon>
        <taxon>fabids</taxon>
        <taxon>Cucurbitales</taxon>
        <taxon>Cucurbitaceae</taxon>
        <taxon>Benincaseae</taxon>
        <taxon>Cucumis</taxon>
    </lineage>
</organism>
<sequence length="891" mass="102269">MEEIGNFKKLHNHPLILYQYGNHKNGDEVYCSKCRKPWLPPAFSCSDSGCNFHIHLSCVDLLPQIHTPFHSHHKLPLSLVLTNTFCKCCGQKPTGKSYSCPQCDFVIDLQCLIADTKATGLTKIPGGDQFHHFTHPHPLTFLQQHWGKNRIIVCSVCQLRIKSGSDSISCYFCSQCDSHFHQQCAEFPREIINFRYHQHPLFLFARSFESNILCNNCRNSCFNFFYSCPPCKFNLHVSCLSSFHHQHDFIRLHKVFPYKCQICGQNSEPAVPWFCSICHLFAHKSCAEQPTILHTFDHRHPLSLTFSCHRDICKICNGKINMSFARYACRICSYDAHLNCAKSREKEEMKEEIMLTEEEVGVGMNKILHFSHKHELILRPGEDNRICNGCMQFIVTEYYGCSKCRFYLHEECARFTSQYKKLLFHSHKLNMVYIPDFIFSCSVCLQYCQGFAYNCKECSFAIDIRCAAITFPFTHSSHKHHPLFHYRDKGKHKCGGCGEGLKNKFVFGCDDCNFYLDAKCANLPLAVRNRFDEHPLSLTFVNKDEEGDDEHYCDICEEKRERNEWYYCCKMCYFAAHMKCALGDYPFLKSAKFEGHRHMLNLVKEGKKGYSACGSCGHSCEGNLAFECGNCICKFNVHAFGLCYHKLLTQGSITFSMPSLHSRSLPLYLDPIQRKRSKIIMLLEGEVKQGGWKERGFNGIREFMVNHGRWADSIGIQYEENEKSSEENHDEDDEDTDVEIPNVAMSLGKYGGFEGEYWDDAAFSSIQSVEITHEKAINSITIKYDQNGPSERHGGNRGRHTSTVDLEYPDEYLISIVGYMGYYGQHYVIRSLSLESNKQIYGPFGREEGTRFVFPTSGAKIVSFHGTSGLYLNSIGINVLPLQNNLKTTPL</sequence>
<dbReference type="InterPro" id="IPR002219">
    <property type="entry name" value="PKC_DAG/PE"/>
</dbReference>
<dbReference type="InterPro" id="IPR053192">
    <property type="entry name" value="Vacuole_Formation_Reg"/>
</dbReference>
<keyword evidence="2" id="KW-0479">Metal-binding</keyword>
<gene>
    <name evidence="9" type="ORF">Csa_3G857580</name>
</gene>
<dbReference type="InterPro" id="IPR046349">
    <property type="entry name" value="C1-like_sf"/>
</dbReference>
<keyword evidence="6" id="KW-0862">Zinc</keyword>
<dbReference type="SMART" id="SM00109">
    <property type="entry name" value="C1"/>
    <property type="match status" value="4"/>
</dbReference>
<evidence type="ECO:0000256" key="4">
    <source>
        <dbReference type="ARBA" id="ARBA00022737"/>
    </source>
</evidence>
<dbReference type="InterPro" id="IPR001965">
    <property type="entry name" value="Znf_PHD"/>
</dbReference>
<dbReference type="GO" id="GO:0005536">
    <property type="term" value="F:D-glucose binding"/>
    <property type="evidence" value="ECO:0007669"/>
    <property type="project" value="UniProtKB-ARBA"/>
</dbReference>
<dbReference type="Gene3D" id="2.100.10.30">
    <property type="entry name" value="Jacalin-like lectin domain"/>
    <property type="match status" value="1"/>
</dbReference>
<feature type="domain" description="Jacalin-type lectin" evidence="8">
    <location>
        <begin position="744"/>
        <end position="881"/>
    </location>
</feature>
<keyword evidence="4" id="KW-0677">Repeat</keyword>
<protein>
    <recommendedName>
        <fullName evidence="11">Phorbol-ester/DAG-type domain-containing protein</fullName>
    </recommendedName>
</protein>
<dbReference type="Pfam" id="PF03107">
    <property type="entry name" value="C1_2"/>
    <property type="match status" value="8"/>
</dbReference>
<dbReference type="Proteomes" id="UP000029981">
    <property type="component" value="Chromosome 3"/>
</dbReference>
<evidence type="ECO:0000256" key="3">
    <source>
        <dbReference type="ARBA" id="ARBA00022734"/>
    </source>
</evidence>
<reference evidence="9 10" key="4">
    <citation type="journal article" date="2011" name="BMC Genomics">
        <title>RNA-Seq improves annotation of protein-coding genes in the cucumber genome.</title>
        <authorList>
            <person name="Li Z."/>
            <person name="Zhang Z."/>
            <person name="Yan P."/>
            <person name="Huang S."/>
            <person name="Fei Z."/>
            <person name="Lin K."/>
        </authorList>
    </citation>
    <scope>NUCLEOTIDE SEQUENCE [LARGE SCALE GENOMIC DNA]</scope>
    <source>
        <strain evidence="10">cv. 9930</strain>
    </source>
</reference>
<evidence type="ECO:0008006" key="11">
    <source>
        <dbReference type="Google" id="ProtNLM"/>
    </source>
</evidence>
<dbReference type="PANTHER" id="PTHR32410">
    <property type="entry name" value="CYSTEINE/HISTIDINE-RICH C1 DOMAIN FAMILY PROTEIN"/>
    <property type="match status" value="1"/>
</dbReference>
<dbReference type="CDD" id="cd09612">
    <property type="entry name" value="Jacalin"/>
    <property type="match status" value="1"/>
</dbReference>
<dbReference type="AlphaFoldDB" id="A0A0A0LDX5"/>
<dbReference type="InterPro" id="IPR036404">
    <property type="entry name" value="Jacalin-like_lectin_dom_sf"/>
</dbReference>
<evidence type="ECO:0000313" key="10">
    <source>
        <dbReference type="Proteomes" id="UP000029981"/>
    </source>
</evidence>
<dbReference type="EMBL" id="CM002924">
    <property type="protein sequence ID" value="KGN59968.1"/>
    <property type="molecule type" value="Genomic_DNA"/>
</dbReference>
<evidence type="ECO:0000259" key="8">
    <source>
        <dbReference type="PROSITE" id="PS51752"/>
    </source>
</evidence>
<accession>A0A0A0LDX5</accession>
<dbReference type="InterPro" id="IPR004146">
    <property type="entry name" value="DC1"/>
</dbReference>
<dbReference type="GO" id="GO:0005537">
    <property type="term" value="F:D-mannose binding"/>
    <property type="evidence" value="ECO:0007669"/>
    <property type="project" value="UniProtKB-ARBA"/>
</dbReference>
<reference evidence="9 10" key="3">
    <citation type="journal article" date="2010" name="BMC Genomics">
        <title>Transcriptome sequencing and comparative analysis of cucumber flowers with different sex types.</title>
        <authorList>
            <person name="Guo S."/>
            <person name="Zheng Y."/>
            <person name="Joung J.G."/>
            <person name="Liu S."/>
            <person name="Zhang Z."/>
            <person name="Crasta O.R."/>
            <person name="Sobral B.W."/>
            <person name="Xu Y."/>
            <person name="Huang S."/>
            <person name="Fei Z."/>
        </authorList>
    </citation>
    <scope>NUCLEOTIDE SEQUENCE [LARGE SCALE GENOMIC DNA]</scope>
    <source>
        <strain evidence="10">cv. 9930</strain>
    </source>
</reference>
<dbReference type="Gramene" id="KGN59968">
    <property type="protein sequence ID" value="KGN59968"/>
    <property type="gene ID" value="Csa_3G857580"/>
</dbReference>
<evidence type="ECO:0000256" key="6">
    <source>
        <dbReference type="ARBA" id="ARBA00022833"/>
    </source>
</evidence>
<comment type="similarity">
    <text evidence="1">Belongs to the jacalin lectin family.</text>
</comment>
<keyword evidence="5" id="KW-0863">Zinc-finger</keyword>
<dbReference type="OrthoDB" id="938199at2759"/>
<dbReference type="OMA" id="NYGHQHS"/>
<evidence type="ECO:0000256" key="1">
    <source>
        <dbReference type="ARBA" id="ARBA00006568"/>
    </source>
</evidence>
<dbReference type="Pfam" id="PF01419">
    <property type="entry name" value="Jacalin"/>
    <property type="match status" value="1"/>
</dbReference>
<dbReference type="SMART" id="SM00915">
    <property type="entry name" value="Jacalin"/>
    <property type="match status" value="1"/>
</dbReference>
<evidence type="ECO:0000313" key="9">
    <source>
        <dbReference type="EMBL" id="KGN59968.1"/>
    </source>
</evidence>
<evidence type="ECO:0000259" key="7">
    <source>
        <dbReference type="PROSITE" id="PS50081"/>
    </source>
</evidence>
<evidence type="ECO:0000256" key="5">
    <source>
        <dbReference type="ARBA" id="ARBA00022771"/>
    </source>
</evidence>